<organism evidence="1 2">
    <name type="scientific">Microlunatus antarcticus</name>
    <dbReference type="NCBI Taxonomy" id="53388"/>
    <lineage>
        <taxon>Bacteria</taxon>
        <taxon>Bacillati</taxon>
        <taxon>Actinomycetota</taxon>
        <taxon>Actinomycetes</taxon>
        <taxon>Propionibacteriales</taxon>
        <taxon>Propionibacteriaceae</taxon>
        <taxon>Microlunatus</taxon>
    </lineage>
</organism>
<proteinExistence type="predicted"/>
<dbReference type="PANTHER" id="PTHR36439:SF1">
    <property type="entry name" value="DUF1697 DOMAIN-CONTAINING PROTEIN"/>
    <property type="match status" value="1"/>
</dbReference>
<dbReference type="RefSeq" id="WP_183338531.1">
    <property type="nucleotide sequence ID" value="NZ_JACHZG010000001.1"/>
</dbReference>
<evidence type="ECO:0000313" key="1">
    <source>
        <dbReference type="EMBL" id="MBB3327356.1"/>
    </source>
</evidence>
<dbReference type="PANTHER" id="PTHR36439">
    <property type="entry name" value="BLL4334 PROTEIN"/>
    <property type="match status" value="1"/>
</dbReference>
<gene>
    <name evidence="1" type="ORF">FHX39_002300</name>
</gene>
<dbReference type="Gene3D" id="3.30.70.1280">
    <property type="entry name" value="SP0830-like domains"/>
    <property type="match status" value="1"/>
</dbReference>
<dbReference type="Pfam" id="PF08002">
    <property type="entry name" value="DUF1697"/>
    <property type="match status" value="1"/>
</dbReference>
<comment type="caution">
    <text evidence="1">The sequence shown here is derived from an EMBL/GenBank/DDBJ whole genome shotgun (WGS) entry which is preliminary data.</text>
</comment>
<name>A0A7W5JWH2_9ACTN</name>
<keyword evidence="2" id="KW-1185">Reference proteome</keyword>
<dbReference type="AlphaFoldDB" id="A0A7W5JWH2"/>
<accession>A0A7W5JWH2</accession>
<reference evidence="1 2" key="1">
    <citation type="submission" date="2020-08" db="EMBL/GenBank/DDBJ databases">
        <title>Sequencing the genomes of 1000 actinobacteria strains.</title>
        <authorList>
            <person name="Klenk H.-P."/>
        </authorList>
    </citation>
    <scope>NUCLEOTIDE SEQUENCE [LARGE SCALE GENOMIC DNA]</scope>
    <source>
        <strain evidence="1 2">DSM 11053</strain>
    </source>
</reference>
<dbReference type="PIRSF" id="PIRSF008502">
    <property type="entry name" value="UCP008502"/>
    <property type="match status" value="1"/>
</dbReference>
<evidence type="ECO:0000313" key="2">
    <source>
        <dbReference type="Proteomes" id="UP000565572"/>
    </source>
</evidence>
<dbReference type="EMBL" id="JACHZG010000001">
    <property type="protein sequence ID" value="MBB3327356.1"/>
    <property type="molecule type" value="Genomic_DNA"/>
</dbReference>
<dbReference type="Proteomes" id="UP000565572">
    <property type="component" value="Unassembled WGS sequence"/>
</dbReference>
<dbReference type="InterPro" id="IPR012545">
    <property type="entry name" value="DUF1697"/>
</dbReference>
<protein>
    <submittedName>
        <fullName evidence="1">Uncharacterized protein (DUF1697 family)</fullName>
    </submittedName>
</protein>
<sequence length="178" mass="18910">MTTYVALLRGVNLGPHRAVAMPRLAELARGLGYDDVWTWVNSGNLVLTTPRAAATVEREVADALEREYGTRIDVTVRSADELAALLGENPFPEGSPSRVTVAFLTGPAPYGLEGRIAAVATDAEPFVVADREVWVLYGDGIAGSRLATGFIRTVGVSATTRTLGTVTRVVAKIRTRAG</sequence>
<dbReference type="SUPFAM" id="SSF160379">
    <property type="entry name" value="SP0830-like"/>
    <property type="match status" value="1"/>
</dbReference>